<name>A0A0E9WT24_ANGAN</name>
<dbReference type="EMBL" id="GBXM01015939">
    <property type="protein sequence ID" value="JAH92638.1"/>
    <property type="molecule type" value="Transcribed_RNA"/>
</dbReference>
<sequence>MLKDGCHSSQDHNKLKTNFKPLIITTTIQFMFPITNSIKGMNTSENV</sequence>
<organism evidence="1">
    <name type="scientific">Anguilla anguilla</name>
    <name type="common">European freshwater eel</name>
    <name type="synonym">Muraena anguilla</name>
    <dbReference type="NCBI Taxonomy" id="7936"/>
    <lineage>
        <taxon>Eukaryota</taxon>
        <taxon>Metazoa</taxon>
        <taxon>Chordata</taxon>
        <taxon>Craniata</taxon>
        <taxon>Vertebrata</taxon>
        <taxon>Euteleostomi</taxon>
        <taxon>Actinopterygii</taxon>
        <taxon>Neopterygii</taxon>
        <taxon>Teleostei</taxon>
        <taxon>Anguilliformes</taxon>
        <taxon>Anguillidae</taxon>
        <taxon>Anguilla</taxon>
    </lineage>
</organism>
<dbReference type="AlphaFoldDB" id="A0A0E9WT24"/>
<evidence type="ECO:0000313" key="1">
    <source>
        <dbReference type="EMBL" id="JAH92638.1"/>
    </source>
</evidence>
<protein>
    <submittedName>
        <fullName evidence="1">Uncharacterized protein</fullName>
    </submittedName>
</protein>
<reference evidence="1" key="2">
    <citation type="journal article" date="2015" name="Fish Shellfish Immunol.">
        <title>Early steps in the European eel (Anguilla anguilla)-Vibrio vulnificus interaction in the gills: Role of the RtxA13 toxin.</title>
        <authorList>
            <person name="Callol A."/>
            <person name="Pajuelo D."/>
            <person name="Ebbesson L."/>
            <person name="Teles M."/>
            <person name="MacKenzie S."/>
            <person name="Amaro C."/>
        </authorList>
    </citation>
    <scope>NUCLEOTIDE SEQUENCE</scope>
</reference>
<accession>A0A0E9WT24</accession>
<proteinExistence type="predicted"/>
<reference evidence="1" key="1">
    <citation type="submission" date="2014-11" db="EMBL/GenBank/DDBJ databases">
        <authorList>
            <person name="Amaro Gonzalez C."/>
        </authorList>
    </citation>
    <scope>NUCLEOTIDE SEQUENCE</scope>
</reference>